<evidence type="ECO:0000313" key="5">
    <source>
        <dbReference type="Ensembl" id="ENSECRP00000033219.1"/>
    </source>
</evidence>
<dbReference type="PROSITE" id="PS51842">
    <property type="entry name" value="IF_ROD_2"/>
    <property type="match status" value="1"/>
</dbReference>
<dbReference type="Pfam" id="PF00038">
    <property type="entry name" value="Filament"/>
    <property type="match status" value="1"/>
</dbReference>
<organism evidence="5 6">
    <name type="scientific">Erpetoichthys calabaricus</name>
    <name type="common">Rope fish</name>
    <name type="synonym">Calamoichthys calabaricus</name>
    <dbReference type="NCBI Taxonomy" id="27687"/>
    <lineage>
        <taxon>Eukaryota</taxon>
        <taxon>Metazoa</taxon>
        <taxon>Chordata</taxon>
        <taxon>Craniata</taxon>
        <taxon>Vertebrata</taxon>
        <taxon>Euteleostomi</taxon>
        <taxon>Actinopterygii</taxon>
        <taxon>Polypteriformes</taxon>
        <taxon>Polypteridae</taxon>
        <taxon>Erpetoichthys</taxon>
    </lineage>
</organism>
<dbReference type="Ensembl" id="ENSECRT00000033944.1">
    <property type="protein sequence ID" value="ENSECRP00000033219.1"/>
    <property type="gene ID" value="ENSECRG00000022491.1"/>
</dbReference>
<dbReference type="InterPro" id="IPR002957">
    <property type="entry name" value="Keratin_I"/>
</dbReference>
<dbReference type="Gene3D" id="1.20.5.500">
    <property type="entry name" value="Single helix bin"/>
    <property type="match status" value="1"/>
</dbReference>
<keyword evidence="1" id="KW-0403">Intermediate filament</keyword>
<protein>
    <recommendedName>
        <fullName evidence="4">IF rod domain-containing protein</fullName>
    </recommendedName>
</protein>
<dbReference type="Gene3D" id="1.20.5.1160">
    <property type="entry name" value="Vasodilator-stimulated phosphoprotein"/>
    <property type="match status" value="1"/>
</dbReference>
<keyword evidence="2 3" id="KW-0175">Coiled coil</keyword>
<name>A0A8C4TIE1_ERPCA</name>
<evidence type="ECO:0000313" key="6">
    <source>
        <dbReference type="Proteomes" id="UP000694620"/>
    </source>
</evidence>
<dbReference type="PANTHER" id="PTHR23239:SF366">
    <property type="entry name" value="KERATIN, TYPE I CYTOSKELETAL 47 KDA"/>
    <property type="match status" value="1"/>
</dbReference>
<keyword evidence="6" id="KW-1185">Reference proteome</keyword>
<feature type="coiled-coil region" evidence="3">
    <location>
        <begin position="410"/>
        <end position="444"/>
    </location>
</feature>
<dbReference type="GeneTree" id="ENSGT00950000182969"/>
<dbReference type="InterPro" id="IPR039008">
    <property type="entry name" value="IF_rod_dom"/>
</dbReference>
<dbReference type="SUPFAM" id="SSF64593">
    <property type="entry name" value="Intermediate filament protein, coiled coil region"/>
    <property type="match status" value="2"/>
</dbReference>
<feature type="coiled-coil region" evidence="3">
    <location>
        <begin position="145"/>
        <end position="186"/>
    </location>
</feature>
<dbReference type="PRINTS" id="PR01248">
    <property type="entry name" value="TYPE1KERATIN"/>
</dbReference>
<reference evidence="5" key="1">
    <citation type="submission" date="2025-08" db="UniProtKB">
        <authorList>
            <consortium name="Ensembl"/>
        </authorList>
    </citation>
    <scope>IDENTIFICATION</scope>
</reference>
<dbReference type="Gene3D" id="1.20.5.170">
    <property type="match status" value="1"/>
</dbReference>
<dbReference type="GO" id="GO:0005198">
    <property type="term" value="F:structural molecule activity"/>
    <property type="evidence" value="ECO:0007669"/>
    <property type="project" value="InterPro"/>
</dbReference>
<dbReference type="PANTHER" id="PTHR23239">
    <property type="entry name" value="INTERMEDIATE FILAMENT"/>
    <property type="match status" value="1"/>
</dbReference>
<evidence type="ECO:0000256" key="2">
    <source>
        <dbReference type="ARBA" id="ARBA00023054"/>
    </source>
</evidence>
<feature type="domain" description="IF rod" evidence="4">
    <location>
        <begin position="148"/>
        <end position="445"/>
    </location>
</feature>
<evidence type="ECO:0000256" key="1">
    <source>
        <dbReference type="ARBA" id="ARBA00022754"/>
    </source>
</evidence>
<proteinExistence type="predicted"/>
<accession>A0A8C4TIE1</accession>
<feature type="coiled-coil region" evidence="3">
    <location>
        <begin position="343"/>
        <end position="377"/>
    </location>
</feature>
<dbReference type="SMART" id="SM01391">
    <property type="entry name" value="Filament"/>
    <property type="match status" value="1"/>
</dbReference>
<dbReference type="Proteomes" id="UP000694620">
    <property type="component" value="Unassembled WGS sequence"/>
</dbReference>
<evidence type="ECO:0000259" key="4">
    <source>
        <dbReference type="PROSITE" id="PS51842"/>
    </source>
</evidence>
<evidence type="ECO:0000256" key="3">
    <source>
        <dbReference type="SAM" id="Coils"/>
    </source>
</evidence>
<feature type="coiled-coil region" evidence="3">
    <location>
        <begin position="263"/>
        <end position="290"/>
    </location>
</feature>
<reference evidence="5" key="2">
    <citation type="submission" date="2025-09" db="UniProtKB">
        <authorList>
            <consortium name="Ensembl"/>
        </authorList>
    </citation>
    <scope>IDENTIFICATION</scope>
</reference>
<dbReference type="AlphaFoldDB" id="A0A8C4TIE1"/>
<sequence length="549" mass="59232">MSGLRLQRSTASGGGDGCYGYGGYGGDGFGTGAGLTAASGLGTFGRGGGSGRYIISDYSSSGSYGGGSGFALIPGGTLGSGGMYGYGGYGGGGGGVTAASALGAGGGGASGVGGAGCFGGGGVGGLGGSSGGFWSSSSISGVPFLLNEKQQMQSLNDRLATYLDKVRTLETTNKDLENKLKNFRMSKVVSRDFTLYQEQLQPLRDQIIAAITENSRLALKIGNAQLAADDFRKKYETEYIIRQTVEADILNLKSLKEEYDSHQTSNNQEVEALKKEIEEMTKQHRQMSGTVSVNVTTTESPDLKQILDDLRAEYEDIVRRNKEDLEMWFNKQVSGRQVLTVLVESSKIEVTELRHQNQSLQTEMDTLLVSVRALEDNLAAVNGRYQMELHRYAALVGTMEGELMSIRNSLTSQSEDYRSLLNIKEKLEKEIAMYRQLLEGVELGAGGASSMAGIWKTIPVSLVFRIILITTYLEENRQVVSLFYFHICLHLQSMCSKDTKTSKVSTFSSSAHQANDALEMAILPHNAHTKHITHSLLHDTQELVETARL</sequence>
<dbReference type="GO" id="GO:0005882">
    <property type="term" value="C:intermediate filament"/>
    <property type="evidence" value="ECO:0007669"/>
    <property type="project" value="UniProtKB-KW"/>
</dbReference>